<dbReference type="AlphaFoldDB" id="A0A1M5GK26"/>
<feature type="domain" description="DUF7691" evidence="1">
    <location>
        <begin position="1"/>
        <end position="182"/>
    </location>
</feature>
<dbReference type="RefSeq" id="WP_139249810.1">
    <property type="nucleotide sequence ID" value="NZ_FQUM01000025.1"/>
</dbReference>
<dbReference type="InterPro" id="IPR056108">
    <property type="entry name" value="DUF7691"/>
</dbReference>
<keyword evidence="3" id="KW-1185">Reference proteome</keyword>
<evidence type="ECO:0000313" key="2">
    <source>
        <dbReference type="EMBL" id="SHG04067.1"/>
    </source>
</evidence>
<proteinExistence type="predicted"/>
<protein>
    <recommendedName>
        <fullName evidence="1">DUF7691 domain-containing protein</fullName>
    </recommendedName>
</protein>
<dbReference type="Pfam" id="PF24740">
    <property type="entry name" value="DUF7691"/>
    <property type="match status" value="1"/>
</dbReference>
<dbReference type="STRING" id="1484053.SAMN05444274_1253"/>
<sequence>MSYQIEIIITDGREVRAVYGSKDMSLFTKIKIDDHDEYDYLLENHFDLSTKELSSKKLMENIINGTTDKYYTHLLIDKANEKFGKSTLGAIYGYLERDICLHYGKSINRNEDNWPMLTQYLDEFENRNRSYFKRPYSLDFPHAFCILNEELDEYKKLYSSKLKEKYPENENLKKDIEFIFDEARKEDMDIFLCNY</sequence>
<evidence type="ECO:0000259" key="1">
    <source>
        <dbReference type="Pfam" id="PF24740"/>
    </source>
</evidence>
<dbReference type="EMBL" id="FQUM01000025">
    <property type="protein sequence ID" value="SHG04067.1"/>
    <property type="molecule type" value="Genomic_DNA"/>
</dbReference>
<reference evidence="2 3" key="1">
    <citation type="submission" date="2016-11" db="EMBL/GenBank/DDBJ databases">
        <authorList>
            <person name="Jaros S."/>
            <person name="Januszkiewicz K."/>
            <person name="Wedrychowicz H."/>
        </authorList>
    </citation>
    <scope>NUCLEOTIDE SEQUENCE [LARGE SCALE GENOMIC DNA]</scope>
    <source>
        <strain evidence="2 3">DSM 26910</strain>
    </source>
</reference>
<accession>A0A1M5GK26</accession>
<gene>
    <name evidence="2" type="ORF">SAMN05444274_1253</name>
</gene>
<evidence type="ECO:0000313" key="3">
    <source>
        <dbReference type="Proteomes" id="UP000184164"/>
    </source>
</evidence>
<organism evidence="2 3">
    <name type="scientific">Mariniphaga anaerophila</name>
    <dbReference type="NCBI Taxonomy" id="1484053"/>
    <lineage>
        <taxon>Bacteria</taxon>
        <taxon>Pseudomonadati</taxon>
        <taxon>Bacteroidota</taxon>
        <taxon>Bacteroidia</taxon>
        <taxon>Marinilabiliales</taxon>
        <taxon>Prolixibacteraceae</taxon>
        <taxon>Mariniphaga</taxon>
    </lineage>
</organism>
<name>A0A1M5GK26_9BACT</name>
<dbReference type="Proteomes" id="UP000184164">
    <property type="component" value="Unassembled WGS sequence"/>
</dbReference>